<gene>
    <name evidence="1" type="ORF">BDQ12DRAFT_722601</name>
</gene>
<dbReference type="Proteomes" id="UP000308652">
    <property type="component" value="Unassembled WGS sequence"/>
</dbReference>
<dbReference type="EMBL" id="ML213600">
    <property type="protein sequence ID" value="TFK39224.1"/>
    <property type="molecule type" value="Genomic_DNA"/>
</dbReference>
<reference evidence="1 2" key="1">
    <citation type="journal article" date="2019" name="Nat. Ecol. Evol.">
        <title>Megaphylogeny resolves global patterns of mushroom evolution.</title>
        <authorList>
            <person name="Varga T."/>
            <person name="Krizsan K."/>
            <person name="Foldi C."/>
            <person name="Dima B."/>
            <person name="Sanchez-Garcia M."/>
            <person name="Sanchez-Ramirez S."/>
            <person name="Szollosi G.J."/>
            <person name="Szarkandi J.G."/>
            <person name="Papp V."/>
            <person name="Albert L."/>
            <person name="Andreopoulos W."/>
            <person name="Angelini C."/>
            <person name="Antonin V."/>
            <person name="Barry K.W."/>
            <person name="Bougher N.L."/>
            <person name="Buchanan P."/>
            <person name="Buyck B."/>
            <person name="Bense V."/>
            <person name="Catcheside P."/>
            <person name="Chovatia M."/>
            <person name="Cooper J."/>
            <person name="Damon W."/>
            <person name="Desjardin D."/>
            <person name="Finy P."/>
            <person name="Geml J."/>
            <person name="Haridas S."/>
            <person name="Hughes K."/>
            <person name="Justo A."/>
            <person name="Karasinski D."/>
            <person name="Kautmanova I."/>
            <person name="Kiss B."/>
            <person name="Kocsube S."/>
            <person name="Kotiranta H."/>
            <person name="LaButti K.M."/>
            <person name="Lechner B.E."/>
            <person name="Liimatainen K."/>
            <person name="Lipzen A."/>
            <person name="Lukacs Z."/>
            <person name="Mihaltcheva S."/>
            <person name="Morgado L.N."/>
            <person name="Niskanen T."/>
            <person name="Noordeloos M.E."/>
            <person name="Ohm R.A."/>
            <person name="Ortiz-Santana B."/>
            <person name="Ovrebo C."/>
            <person name="Racz N."/>
            <person name="Riley R."/>
            <person name="Savchenko A."/>
            <person name="Shiryaev A."/>
            <person name="Soop K."/>
            <person name="Spirin V."/>
            <person name="Szebenyi C."/>
            <person name="Tomsovsky M."/>
            <person name="Tulloss R.E."/>
            <person name="Uehling J."/>
            <person name="Grigoriev I.V."/>
            <person name="Vagvolgyi C."/>
            <person name="Papp T."/>
            <person name="Martin F.M."/>
            <person name="Miettinen O."/>
            <person name="Hibbett D.S."/>
            <person name="Nagy L.G."/>
        </authorList>
    </citation>
    <scope>NUCLEOTIDE SEQUENCE [LARGE SCALE GENOMIC DNA]</scope>
    <source>
        <strain evidence="1 2">CBS 166.37</strain>
    </source>
</reference>
<proteinExistence type="predicted"/>
<organism evidence="1 2">
    <name type="scientific">Crucibulum laeve</name>
    <dbReference type="NCBI Taxonomy" id="68775"/>
    <lineage>
        <taxon>Eukaryota</taxon>
        <taxon>Fungi</taxon>
        <taxon>Dikarya</taxon>
        <taxon>Basidiomycota</taxon>
        <taxon>Agaricomycotina</taxon>
        <taxon>Agaricomycetes</taxon>
        <taxon>Agaricomycetidae</taxon>
        <taxon>Agaricales</taxon>
        <taxon>Agaricineae</taxon>
        <taxon>Nidulariaceae</taxon>
        <taxon>Crucibulum</taxon>
    </lineage>
</organism>
<sequence length="192" mass="21203">MLLAHSQLWSGSNGSSHLGSQPQYLAINGIQHSLPWTPSRRTQRDRGNPLPLVALPAVQQTSTLERNLAAGEYRLFPIGGIQHSLPAVIEHIYPPLPAHLFMVRLSHDAGDYVMFPFPITNRIPTVNSIIRFVVRVVEGEDVAHASWEVEEALAAGAYIEGRPGRLRVNGRGMWVWTGFALGDDGVWELSIV</sequence>
<dbReference type="AlphaFoldDB" id="A0A5C3M1F4"/>
<accession>A0A5C3M1F4</accession>
<protein>
    <submittedName>
        <fullName evidence="1">Uncharacterized protein</fullName>
    </submittedName>
</protein>
<keyword evidence="2" id="KW-1185">Reference proteome</keyword>
<evidence type="ECO:0000313" key="2">
    <source>
        <dbReference type="Proteomes" id="UP000308652"/>
    </source>
</evidence>
<name>A0A5C3M1F4_9AGAR</name>
<evidence type="ECO:0000313" key="1">
    <source>
        <dbReference type="EMBL" id="TFK39224.1"/>
    </source>
</evidence>